<evidence type="ECO:0000313" key="3">
    <source>
        <dbReference type="Proteomes" id="UP000095282"/>
    </source>
</evidence>
<sequence>MARYQPSNRTVILIIVVLTALVCTLFSLVCLGHDATIAALTITAIVVSGVGIVMLTFFITDKKNARRQQVVLNTVRPNPLEQFHMVHHPTLPPYMPSFVPPFPLPPPQIVLEDNSIIPPPPNTSPPTYDESADIEDRRITEY</sequence>
<feature type="transmembrane region" description="Helical" evidence="2">
    <location>
        <begin position="37"/>
        <end position="59"/>
    </location>
</feature>
<organism evidence="3 4">
    <name type="scientific">Caenorhabditis tropicalis</name>
    <dbReference type="NCBI Taxonomy" id="1561998"/>
    <lineage>
        <taxon>Eukaryota</taxon>
        <taxon>Metazoa</taxon>
        <taxon>Ecdysozoa</taxon>
        <taxon>Nematoda</taxon>
        <taxon>Chromadorea</taxon>
        <taxon>Rhabditida</taxon>
        <taxon>Rhabditina</taxon>
        <taxon>Rhabditomorpha</taxon>
        <taxon>Rhabditoidea</taxon>
        <taxon>Rhabditidae</taxon>
        <taxon>Peloderinae</taxon>
        <taxon>Caenorhabditis</taxon>
    </lineage>
</organism>
<dbReference type="AlphaFoldDB" id="A0A1I7T9N0"/>
<proteinExistence type="predicted"/>
<keyword evidence="2" id="KW-0472">Membrane</keyword>
<evidence type="ECO:0000313" key="4">
    <source>
        <dbReference type="WBParaSite" id="Csp11.Scaffold557.g3788.t1"/>
    </source>
</evidence>
<dbReference type="Proteomes" id="UP000095282">
    <property type="component" value="Unplaced"/>
</dbReference>
<dbReference type="WBParaSite" id="Csp11.Scaffold557.g3788.t1">
    <property type="protein sequence ID" value="Csp11.Scaffold557.g3788.t1"/>
    <property type="gene ID" value="Csp11.Scaffold557.g3788"/>
</dbReference>
<keyword evidence="2" id="KW-0812">Transmembrane</keyword>
<reference evidence="4" key="1">
    <citation type="submission" date="2016-11" db="UniProtKB">
        <authorList>
            <consortium name="WormBaseParasite"/>
        </authorList>
    </citation>
    <scope>IDENTIFICATION</scope>
</reference>
<evidence type="ECO:0000256" key="2">
    <source>
        <dbReference type="SAM" id="Phobius"/>
    </source>
</evidence>
<keyword evidence="2" id="KW-1133">Transmembrane helix</keyword>
<feature type="region of interest" description="Disordered" evidence="1">
    <location>
        <begin position="113"/>
        <end position="142"/>
    </location>
</feature>
<feature type="transmembrane region" description="Helical" evidence="2">
    <location>
        <begin position="12"/>
        <end position="31"/>
    </location>
</feature>
<evidence type="ECO:0000256" key="1">
    <source>
        <dbReference type="SAM" id="MobiDB-lite"/>
    </source>
</evidence>
<protein>
    <submittedName>
        <fullName evidence="4">Col_cuticle_N domain-containing protein</fullName>
    </submittedName>
</protein>
<keyword evidence="3" id="KW-1185">Reference proteome</keyword>
<name>A0A1I7T9N0_9PELO</name>
<dbReference type="eggNOG" id="ENOG502RM1D">
    <property type="taxonomic scope" value="Eukaryota"/>
</dbReference>
<accession>A0A1I7T9N0</accession>